<accession>A0A4C1YQI9</accession>
<name>A0A4C1YQI9_EUMVA</name>
<proteinExistence type="predicted"/>
<sequence>MIFRRNTENPKIACKIQQNLIWHGIGLTSMNLNISCKWLNARMNPAVPAKEVQRNLSFRKLFCRHPAQSFKSPSKFVVPSQLDKGSCKFSPLLVRLSVDLSPPLEGFKQMPYDIFCSSVQFDLKNRICATCGIYFTSQKSVQTHSHSVRGKTTQDRREIRVRQQRFAASRASELLCTVRRCETSFEDADWFDADEVHASSLTIPEPPSPVLRMPVMKESEWLANP</sequence>
<comment type="caution">
    <text evidence="1">The sequence shown here is derived from an EMBL/GenBank/DDBJ whole genome shotgun (WGS) entry which is preliminary data.</text>
</comment>
<organism evidence="1 2">
    <name type="scientific">Eumeta variegata</name>
    <name type="common">Bagworm moth</name>
    <name type="synonym">Eumeta japonica</name>
    <dbReference type="NCBI Taxonomy" id="151549"/>
    <lineage>
        <taxon>Eukaryota</taxon>
        <taxon>Metazoa</taxon>
        <taxon>Ecdysozoa</taxon>
        <taxon>Arthropoda</taxon>
        <taxon>Hexapoda</taxon>
        <taxon>Insecta</taxon>
        <taxon>Pterygota</taxon>
        <taxon>Neoptera</taxon>
        <taxon>Endopterygota</taxon>
        <taxon>Lepidoptera</taxon>
        <taxon>Glossata</taxon>
        <taxon>Ditrysia</taxon>
        <taxon>Tineoidea</taxon>
        <taxon>Psychidae</taxon>
        <taxon>Oiketicinae</taxon>
        <taxon>Eumeta</taxon>
    </lineage>
</organism>
<evidence type="ECO:0000313" key="2">
    <source>
        <dbReference type="Proteomes" id="UP000299102"/>
    </source>
</evidence>
<dbReference type="OrthoDB" id="2433005at2759"/>
<keyword evidence="2" id="KW-1185">Reference proteome</keyword>
<evidence type="ECO:0000313" key="1">
    <source>
        <dbReference type="EMBL" id="GBP77154.1"/>
    </source>
</evidence>
<dbReference type="EMBL" id="BGZK01001319">
    <property type="protein sequence ID" value="GBP77154.1"/>
    <property type="molecule type" value="Genomic_DNA"/>
</dbReference>
<dbReference type="AlphaFoldDB" id="A0A4C1YQI9"/>
<reference evidence="1 2" key="1">
    <citation type="journal article" date="2019" name="Commun. Biol.">
        <title>The bagworm genome reveals a unique fibroin gene that provides high tensile strength.</title>
        <authorList>
            <person name="Kono N."/>
            <person name="Nakamura H."/>
            <person name="Ohtoshi R."/>
            <person name="Tomita M."/>
            <person name="Numata K."/>
            <person name="Arakawa K."/>
        </authorList>
    </citation>
    <scope>NUCLEOTIDE SEQUENCE [LARGE SCALE GENOMIC DNA]</scope>
</reference>
<gene>
    <name evidence="1" type="ORF">EVAR_38733_1</name>
</gene>
<protein>
    <submittedName>
        <fullName evidence="1">Uncharacterized protein</fullName>
    </submittedName>
</protein>
<dbReference type="Proteomes" id="UP000299102">
    <property type="component" value="Unassembled WGS sequence"/>
</dbReference>